<evidence type="ECO:0000313" key="1">
    <source>
        <dbReference type="EMBL" id="CAE8613592.1"/>
    </source>
</evidence>
<sequence length="264" mass="28900">MSQSKPKRSSPLAQLGGLVAVLGAASYSFSGAFVGAGAPDTRGTATQMEGYRLDWMAENWIKPGSQGSGDNRLQVQDGFFIGERGFEKSQNAQGLRYRMRPMPEEYKKGIETDGLMFQFGPLKIKLGEAFGGSGNNDALRDLKRKKFAAGITDPAKIAENEYWAKRYGHKRWVAPYIDQSGAQTGGGWGFGLRGLAAWSGYDPLGEERGKSWKENSYGKPWLVKYKDARIDTQPQLGKLIADEQAAGKVNRALPAPNNFPAPKK</sequence>
<dbReference type="AlphaFoldDB" id="A0A813FIQ3"/>
<dbReference type="Proteomes" id="UP000626109">
    <property type="component" value="Unassembled WGS sequence"/>
</dbReference>
<accession>A0A813FIQ3</accession>
<reference evidence="1" key="1">
    <citation type="submission" date="2021-02" db="EMBL/GenBank/DDBJ databases">
        <authorList>
            <person name="Dougan E. K."/>
            <person name="Rhodes N."/>
            <person name="Thang M."/>
            <person name="Chan C."/>
        </authorList>
    </citation>
    <scope>NUCLEOTIDE SEQUENCE</scope>
</reference>
<evidence type="ECO:0000313" key="2">
    <source>
        <dbReference type="EMBL" id="CAE8678677.1"/>
    </source>
</evidence>
<organism evidence="1 3">
    <name type="scientific">Polarella glacialis</name>
    <name type="common">Dinoflagellate</name>
    <dbReference type="NCBI Taxonomy" id="89957"/>
    <lineage>
        <taxon>Eukaryota</taxon>
        <taxon>Sar</taxon>
        <taxon>Alveolata</taxon>
        <taxon>Dinophyceae</taxon>
        <taxon>Suessiales</taxon>
        <taxon>Suessiaceae</taxon>
        <taxon>Polarella</taxon>
    </lineage>
</organism>
<evidence type="ECO:0000313" key="3">
    <source>
        <dbReference type="Proteomes" id="UP000654075"/>
    </source>
</evidence>
<name>A0A813FIQ3_POLGL</name>
<dbReference type="OrthoDB" id="412016at2759"/>
<dbReference type="EMBL" id="CAJNNW010025702">
    <property type="protein sequence ID" value="CAE8678677.1"/>
    <property type="molecule type" value="Genomic_DNA"/>
</dbReference>
<keyword evidence="3" id="KW-1185">Reference proteome</keyword>
<comment type="caution">
    <text evidence="1">The sequence shown here is derived from an EMBL/GenBank/DDBJ whole genome shotgun (WGS) entry which is preliminary data.</text>
</comment>
<proteinExistence type="predicted"/>
<dbReference type="EMBL" id="CAJNNV010025277">
    <property type="protein sequence ID" value="CAE8613592.1"/>
    <property type="molecule type" value="Genomic_DNA"/>
</dbReference>
<dbReference type="Proteomes" id="UP000654075">
    <property type="component" value="Unassembled WGS sequence"/>
</dbReference>
<gene>
    <name evidence="1" type="ORF">PGLA1383_LOCUS31354</name>
    <name evidence="2" type="ORF">PGLA2088_LOCUS20942</name>
</gene>
<protein>
    <submittedName>
        <fullName evidence="1">Uncharacterized protein</fullName>
    </submittedName>
</protein>